<gene>
    <name evidence="4" type="primary">pstS</name>
    <name evidence="4" type="ORF">EMELA_v1c02910</name>
</gene>
<feature type="domain" description="PBP" evidence="3">
    <location>
        <begin position="30"/>
        <end position="89"/>
    </location>
</feature>
<dbReference type="Pfam" id="PF12849">
    <property type="entry name" value="PBP_like_2"/>
    <property type="match status" value="2"/>
</dbReference>
<dbReference type="InterPro" id="IPR030980">
    <property type="entry name" value="PtsS_plasma"/>
</dbReference>
<organism evidence="4 5">
    <name type="scientific">Mesoplasma melaleucae</name>
    <dbReference type="NCBI Taxonomy" id="81459"/>
    <lineage>
        <taxon>Bacteria</taxon>
        <taxon>Bacillati</taxon>
        <taxon>Mycoplasmatota</taxon>
        <taxon>Mollicutes</taxon>
        <taxon>Entomoplasmatales</taxon>
        <taxon>Entomoplasmataceae</taxon>
        <taxon>Mesoplasma</taxon>
    </lineage>
</organism>
<dbReference type="OrthoDB" id="396902at2"/>
<keyword evidence="2" id="KW-0472">Membrane</keyword>
<dbReference type="STRING" id="1408435.GCA_000685885_01148"/>
<keyword evidence="2" id="KW-0812">Transmembrane</keyword>
<dbReference type="Gene3D" id="3.40.190.10">
    <property type="entry name" value="Periplasmic binding protein-like II"/>
    <property type="match status" value="2"/>
</dbReference>
<evidence type="ECO:0000259" key="3">
    <source>
        <dbReference type="Pfam" id="PF12849"/>
    </source>
</evidence>
<evidence type="ECO:0000256" key="2">
    <source>
        <dbReference type="SAM" id="Phobius"/>
    </source>
</evidence>
<name>A0A2K8NVU3_9MOLU</name>
<dbReference type="EMBL" id="CP024964">
    <property type="protein sequence ID" value="ATZ17864.1"/>
    <property type="molecule type" value="Genomic_DNA"/>
</dbReference>
<dbReference type="Proteomes" id="UP000231896">
    <property type="component" value="Chromosome"/>
</dbReference>
<dbReference type="KEGG" id="eml:EMELA_v1c02910"/>
<dbReference type="InterPro" id="IPR024370">
    <property type="entry name" value="PBP_domain"/>
</dbReference>
<dbReference type="AlphaFoldDB" id="A0A2K8NVU3"/>
<reference evidence="4 5" key="1">
    <citation type="submission" date="2017-11" db="EMBL/GenBank/DDBJ databases">
        <title>Genome sequence of Entomoplasma melaleucae M1 (ATCC 49191).</title>
        <authorList>
            <person name="Lo W.-S."/>
            <person name="Gasparich G.E."/>
            <person name="Kuo C.-H."/>
        </authorList>
    </citation>
    <scope>NUCLEOTIDE SEQUENCE [LARGE SCALE GENOMIC DNA]</scope>
    <source>
        <strain evidence="4 5">M1</strain>
    </source>
</reference>
<dbReference type="SUPFAM" id="SSF53850">
    <property type="entry name" value="Periplasmic binding protein-like II"/>
    <property type="match status" value="1"/>
</dbReference>
<evidence type="ECO:0000313" key="4">
    <source>
        <dbReference type="EMBL" id="ATZ17864.1"/>
    </source>
</evidence>
<dbReference type="PANTHER" id="PTHR30570:SF1">
    <property type="entry name" value="PHOSPHATE-BINDING PROTEIN PSTS"/>
    <property type="match status" value="1"/>
</dbReference>
<dbReference type="NCBIfam" id="TIGR04505">
    <property type="entry name" value="PtsS_plasma"/>
    <property type="match status" value="1"/>
</dbReference>
<proteinExistence type="predicted"/>
<accession>A0A2K8NVU3</accession>
<protein>
    <submittedName>
        <fullName evidence="4">Phosphate ABC transporter substrate-binding protein</fullName>
    </submittedName>
</protein>
<sequence length="375" mass="41905">MSKKFFLVMVIVVGAIIGLWSWTLVAPNNSISIGGSASVQPLLKKLTDKYKTEDGKKFVYSATGSGAGITNVQEGVYEIGFISKDVKPSDWKSNLIKENTTIFNNLKTEDIKNSEWYWNQLKETNQNGAIEDTYRYIEFAKDSIVFVYNDKGTGFDQFLEQSNLTFKFEIDNGKFVKDQTSYKILNAIYSPDSQNNLISWNKLAIMLAENYSDNDQQKEANIKLANQLVSSKTKITPYSSTSGSGTRSSFFNLTGIEPGSAVKEYGANGTIYGQIEKSPGSIGFVSMLYGSAESKTVKSVKIEQDKVIWDPSSGSSNLSTYPLTRPFIGIYKYSSANEKLMHQIANFLFWMATSEDVKDFYKSVGLTQYVVNEIK</sequence>
<evidence type="ECO:0000313" key="5">
    <source>
        <dbReference type="Proteomes" id="UP000231896"/>
    </source>
</evidence>
<dbReference type="RefSeq" id="WP_028124418.1">
    <property type="nucleotide sequence ID" value="NZ_CP024964.1"/>
</dbReference>
<dbReference type="InterPro" id="IPR050811">
    <property type="entry name" value="Phosphate_ABC_transporter"/>
</dbReference>
<keyword evidence="5" id="KW-1185">Reference proteome</keyword>
<evidence type="ECO:0000256" key="1">
    <source>
        <dbReference type="ARBA" id="ARBA00022729"/>
    </source>
</evidence>
<feature type="domain" description="PBP" evidence="3">
    <location>
        <begin position="127"/>
        <end position="354"/>
    </location>
</feature>
<keyword evidence="2" id="KW-1133">Transmembrane helix</keyword>
<feature type="transmembrane region" description="Helical" evidence="2">
    <location>
        <begin position="5"/>
        <end position="25"/>
    </location>
</feature>
<keyword evidence="1" id="KW-0732">Signal</keyword>
<dbReference type="PANTHER" id="PTHR30570">
    <property type="entry name" value="PERIPLASMIC PHOSPHATE BINDING COMPONENT OF PHOSPHATE ABC TRANSPORTER"/>
    <property type="match status" value="1"/>
</dbReference>